<dbReference type="InterPro" id="IPR016024">
    <property type="entry name" value="ARM-type_fold"/>
</dbReference>
<dbReference type="EnsemblMetazoa" id="XM_030983913">
    <property type="protein sequence ID" value="XP_030839773"/>
    <property type="gene ID" value="LOC753178"/>
</dbReference>
<accession>A0A7M7NV32</accession>
<reference evidence="3" key="1">
    <citation type="submission" date="2015-02" db="EMBL/GenBank/DDBJ databases">
        <title>Genome sequencing for Strongylocentrotus purpuratus.</title>
        <authorList>
            <person name="Murali S."/>
            <person name="Liu Y."/>
            <person name="Vee V."/>
            <person name="English A."/>
            <person name="Wang M."/>
            <person name="Skinner E."/>
            <person name="Han Y."/>
            <person name="Muzny D.M."/>
            <person name="Worley K.C."/>
            <person name="Gibbs R.A."/>
        </authorList>
    </citation>
    <scope>NUCLEOTIDE SEQUENCE</scope>
</reference>
<feature type="compositionally biased region" description="Basic and acidic residues" evidence="1">
    <location>
        <begin position="343"/>
        <end position="361"/>
    </location>
</feature>
<name>A0A7M7NV32_STRPU</name>
<dbReference type="GeneID" id="753178"/>
<feature type="compositionally biased region" description="Gly residues" evidence="1">
    <location>
        <begin position="283"/>
        <end position="292"/>
    </location>
</feature>
<proteinExistence type="predicted"/>
<feature type="compositionally biased region" description="Acidic residues" evidence="1">
    <location>
        <begin position="362"/>
        <end position="378"/>
    </location>
</feature>
<dbReference type="RefSeq" id="XP_030839773.1">
    <property type="nucleotide sequence ID" value="XM_030983913.1"/>
</dbReference>
<reference evidence="2" key="2">
    <citation type="submission" date="2021-01" db="UniProtKB">
        <authorList>
            <consortium name="EnsemblMetazoa"/>
        </authorList>
    </citation>
    <scope>IDENTIFICATION</scope>
</reference>
<feature type="compositionally biased region" description="Basic and acidic residues" evidence="1">
    <location>
        <begin position="383"/>
        <end position="394"/>
    </location>
</feature>
<dbReference type="InterPro" id="IPR052873">
    <property type="entry name" value="HEATR9"/>
</dbReference>
<dbReference type="Gene3D" id="1.25.10.10">
    <property type="entry name" value="Leucine-rich Repeat Variant"/>
    <property type="match status" value="2"/>
</dbReference>
<feature type="compositionally biased region" description="Basic and acidic residues" evidence="1">
    <location>
        <begin position="577"/>
        <end position="589"/>
    </location>
</feature>
<keyword evidence="3" id="KW-1185">Reference proteome</keyword>
<dbReference type="InterPro" id="IPR011989">
    <property type="entry name" value="ARM-like"/>
</dbReference>
<feature type="region of interest" description="Disordered" evidence="1">
    <location>
        <begin position="1107"/>
        <end position="1130"/>
    </location>
</feature>
<feature type="region of interest" description="Disordered" evidence="1">
    <location>
        <begin position="569"/>
        <end position="596"/>
    </location>
</feature>
<dbReference type="PANTHER" id="PTHR38323">
    <property type="entry name" value="PROTEIN HEATR9"/>
    <property type="match status" value="1"/>
</dbReference>
<feature type="compositionally biased region" description="Low complexity" evidence="1">
    <location>
        <begin position="1118"/>
        <end position="1127"/>
    </location>
</feature>
<evidence type="ECO:0000256" key="1">
    <source>
        <dbReference type="SAM" id="MobiDB-lite"/>
    </source>
</evidence>
<dbReference type="EnsemblMetazoa" id="XM_030983912">
    <property type="protein sequence ID" value="XP_030839772"/>
    <property type="gene ID" value="LOC753178"/>
</dbReference>
<feature type="compositionally biased region" description="Acidic residues" evidence="1">
    <location>
        <begin position="430"/>
        <end position="444"/>
    </location>
</feature>
<dbReference type="PANTHER" id="PTHR38323:SF1">
    <property type="entry name" value="PROTEIN HEATR9"/>
    <property type="match status" value="1"/>
</dbReference>
<feature type="region of interest" description="Disordered" evidence="1">
    <location>
        <begin position="158"/>
        <end position="444"/>
    </location>
</feature>
<protein>
    <submittedName>
        <fullName evidence="2">Uncharacterized protein</fullName>
    </submittedName>
</protein>
<dbReference type="SUPFAM" id="SSF48371">
    <property type="entry name" value="ARM repeat"/>
    <property type="match status" value="1"/>
</dbReference>
<dbReference type="Proteomes" id="UP000007110">
    <property type="component" value="Unassembled WGS sequence"/>
</dbReference>
<evidence type="ECO:0000313" key="2">
    <source>
        <dbReference type="EnsemblMetazoa" id="XP_030839772"/>
    </source>
</evidence>
<dbReference type="AlphaFoldDB" id="A0A7M7NV32"/>
<feature type="compositionally biased region" description="Basic and acidic residues" evidence="1">
    <location>
        <begin position="205"/>
        <end position="215"/>
    </location>
</feature>
<organism evidence="2 3">
    <name type="scientific">Strongylocentrotus purpuratus</name>
    <name type="common">Purple sea urchin</name>
    <dbReference type="NCBI Taxonomy" id="7668"/>
    <lineage>
        <taxon>Eukaryota</taxon>
        <taxon>Metazoa</taxon>
        <taxon>Echinodermata</taxon>
        <taxon>Eleutherozoa</taxon>
        <taxon>Echinozoa</taxon>
        <taxon>Echinoidea</taxon>
        <taxon>Euechinoidea</taxon>
        <taxon>Echinacea</taxon>
        <taxon>Camarodonta</taxon>
        <taxon>Echinidea</taxon>
        <taxon>Strongylocentrotidae</taxon>
        <taxon>Strongylocentrotus</taxon>
    </lineage>
</organism>
<evidence type="ECO:0000313" key="3">
    <source>
        <dbReference type="Proteomes" id="UP000007110"/>
    </source>
</evidence>
<sequence length="1158" mass="129666">MTTLAEARHTRCRERSFVGKPRKISSGLPLTRVQRVAHRSDILLDDQISLVKDTQDALEKAMLLMSSCKDPREQRGWVNEVDRLKLQCDEMLLILKVVRKLSAELLYAKVEVEQAAQSQGNVAAARKRVVWLEDRMEHLLGRYRNEFRLNSPLPIQPRFVTEKKTRPGAGRAGTHQTKRTNDSSRPKSILKPPRSHLTDDEDERDVMRSRGRERGQTNIDRPGLNRNHRRQRNDLRGLETDETQSTGDEAGGDGEWVAKQRLALRSRGRPGGAGERGTRGARGEQGGGGDVQGGRIQAMRSHQVGVDTEDEETDGSLELKRHPKRERGMRPGGGKTRNQAVEESSKDSSEDIRSKGRRATETEDDDEEDEEDEDEETVGELSTRSDLDEGDLGRIENGVFMTQESALSEEIESTRETASVSSVSKREDGAQGDDEKEEEDEEEVDEGAAYWESPHHKFEYNDHREAISRENPMSYHNLGLAVCSSFIEPAPEIAAELPWIPIKKGEQMSDVHMAKLLPLRPVTAKAEELIEGKVALDKIAERIHDIWGKMEDAADGAYLSHIDGSVGSARSSPIQMESRKPPIKGDKTRPQTKMSMIRARSVAKSMTEFEEPLPMPFASPPRTAISSSAPMLVYHPKPVPPPAVLPLTRTNHEKFYPRISNDWNGDDPDGKERSLRIVNQMNVAKETNLLVYKSKESKRKKSTKSALQKQAGGALVMRRWRNVAVANAMATAQISAFMGSKHQGSGKLLEKDEPRWKRVEHVLGMLASDRVVERRDAARHLGELDVIEDSVIEALTDRLDHDDDGRVRYEAARSLMSIGEWTVPVVKLIVQYLKEGSYQAKRDLVESMIKARGAAFLSKTEPQNRALVETLKKICGAENQGDLGFDCAVCLGCLCVPDKQAKIKLMGSLDSKDINVTARSLEILVRQMHASEPAVVQMVLHQLQYSSAWKYRAAAAKLLVHIGSKCMANEDDEKMIFSIADKRLYDDPSREVRSEIANMMTSLGLKETLCELVEKRLFDEEDDERAHGVLAVGVIGMKSERIQRQLLEMLELDSCEYVRIQVIRTLADLGLTNIKVMRALKSVERNEGALSRESTKALKTLNAIKQRLSARSPRRTPSRSPSIPASSVVTAVSRKRSNTPLLKKVVVRRNSKSVNQSI</sequence>
<dbReference type="RefSeq" id="XP_030839772.1">
    <property type="nucleotide sequence ID" value="XM_030983912.1"/>
</dbReference>